<feature type="signal peptide" evidence="6">
    <location>
        <begin position="1"/>
        <end position="32"/>
    </location>
</feature>
<dbReference type="SUPFAM" id="SSF46626">
    <property type="entry name" value="Cytochrome c"/>
    <property type="match status" value="1"/>
</dbReference>
<evidence type="ECO:0000259" key="7">
    <source>
        <dbReference type="PROSITE" id="PS51007"/>
    </source>
</evidence>
<gene>
    <name evidence="8" type="ORF">J2X19_000177</name>
</gene>
<dbReference type="PANTHER" id="PTHR30600">
    <property type="entry name" value="CYTOCHROME C PEROXIDASE-RELATED"/>
    <property type="match status" value="1"/>
</dbReference>
<proteinExistence type="predicted"/>
<dbReference type="InterPro" id="IPR010538">
    <property type="entry name" value="DHOR"/>
</dbReference>
<keyword evidence="6" id="KW-0732">Signal</keyword>
<organism evidence="8 9">
    <name type="scientific">Rhodoferax ferrireducens</name>
    <dbReference type="NCBI Taxonomy" id="192843"/>
    <lineage>
        <taxon>Bacteria</taxon>
        <taxon>Pseudomonadati</taxon>
        <taxon>Pseudomonadota</taxon>
        <taxon>Betaproteobacteria</taxon>
        <taxon>Burkholderiales</taxon>
        <taxon>Comamonadaceae</taxon>
        <taxon>Rhodoferax</taxon>
    </lineage>
</organism>
<dbReference type="InterPro" id="IPR036909">
    <property type="entry name" value="Cyt_c-like_dom_sf"/>
</dbReference>
<protein>
    <submittedName>
        <fullName evidence="8">CxxC motif-containing protein (DUF1111 family)</fullName>
    </submittedName>
</protein>
<dbReference type="EMBL" id="JAVDXT010000001">
    <property type="protein sequence ID" value="MDR7375519.1"/>
    <property type="molecule type" value="Genomic_DNA"/>
</dbReference>
<dbReference type="Pfam" id="PF06537">
    <property type="entry name" value="DHOR"/>
    <property type="match status" value="1"/>
</dbReference>
<evidence type="ECO:0000256" key="6">
    <source>
        <dbReference type="SAM" id="SignalP"/>
    </source>
</evidence>
<feature type="region of interest" description="Disordered" evidence="5">
    <location>
        <begin position="299"/>
        <end position="321"/>
    </location>
</feature>
<evidence type="ECO:0000256" key="4">
    <source>
        <dbReference type="PROSITE-ProRule" id="PRU00433"/>
    </source>
</evidence>
<comment type="caution">
    <text evidence="8">The sequence shown here is derived from an EMBL/GenBank/DDBJ whole genome shotgun (WGS) entry which is preliminary data.</text>
</comment>
<sequence>MRQPIQNKNRWRTPCTLTLAAAGVAAAWLALASPSVPDTSEEKPGGDTTVFEEGLNAFSFPAANLDEEARTSFAIGNSFFRRNWVEAPSSTSARDGLGPHFIARSCGGCHTQDGRGAPPNSFKNGITAEQPIGLLFRLSVMGPDGKPFPEPTYGEQFTNSAAQGVKPEGQVRIRYTEQPGQFADGSRYSLRQPHYSFTRLGYGPMQPGTMVSPRIAPQMPGVGLIDAIAEADILANVQQQSQRSDAIKGISNRVFDPFAGKEVLGRFGWKANTGSLAHQSAAAFNGDIGITSEHFPREDCTPKQKDCAAAPRGGEKGGPEIDNATLTKVIQYQATLAVPARRNYDSVDVRRGQALFAQAQCAVCHRPSYTTGASPFPSLSGQKITPYTDLLLHDMGKGLADNRPDGLANGQQWRTPPLWGIGLIPDVNGHSFLLHDGRARNTLEAILWHGGEAEASRQQVLQMPKADRDALVKFVNSL</sequence>
<feature type="domain" description="Cytochrome c" evidence="7">
    <location>
        <begin position="347"/>
        <end position="478"/>
    </location>
</feature>
<dbReference type="PIRSF" id="PIRSF028099">
    <property type="entry name" value="DUF1111"/>
    <property type="match status" value="1"/>
</dbReference>
<keyword evidence="9" id="KW-1185">Reference proteome</keyword>
<evidence type="ECO:0000256" key="3">
    <source>
        <dbReference type="ARBA" id="ARBA00023004"/>
    </source>
</evidence>
<evidence type="ECO:0000256" key="2">
    <source>
        <dbReference type="ARBA" id="ARBA00022723"/>
    </source>
</evidence>
<accession>A0ABU2C2G5</accession>
<dbReference type="PROSITE" id="PS51007">
    <property type="entry name" value="CYTC"/>
    <property type="match status" value="1"/>
</dbReference>
<name>A0ABU2C2G5_9BURK</name>
<evidence type="ECO:0000313" key="8">
    <source>
        <dbReference type="EMBL" id="MDR7375519.1"/>
    </source>
</evidence>
<keyword evidence="1 4" id="KW-0349">Heme</keyword>
<evidence type="ECO:0000256" key="1">
    <source>
        <dbReference type="ARBA" id="ARBA00022617"/>
    </source>
</evidence>
<dbReference type="PANTHER" id="PTHR30600:SF4">
    <property type="entry name" value="CYTOCHROME C DOMAIN-CONTAINING PROTEIN"/>
    <property type="match status" value="1"/>
</dbReference>
<keyword evidence="2 4" id="KW-0479">Metal-binding</keyword>
<feature type="chain" id="PRO_5047415081" evidence="6">
    <location>
        <begin position="33"/>
        <end position="478"/>
    </location>
</feature>
<dbReference type="RefSeq" id="WP_310369803.1">
    <property type="nucleotide sequence ID" value="NZ_JAVDXT010000001.1"/>
</dbReference>
<evidence type="ECO:0000313" key="9">
    <source>
        <dbReference type="Proteomes" id="UP001180487"/>
    </source>
</evidence>
<dbReference type="InterPro" id="IPR009056">
    <property type="entry name" value="Cyt_c-like_dom"/>
</dbReference>
<dbReference type="Proteomes" id="UP001180487">
    <property type="component" value="Unassembled WGS sequence"/>
</dbReference>
<dbReference type="Gene3D" id="1.10.760.10">
    <property type="entry name" value="Cytochrome c-like domain"/>
    <property type="match status" value="1"/>
</dbReference>
<dbReference type="InterPro" id="IPR051395">
    <property type="entry name" value="Cytochrome_c_Peroxidase/MauG"/>
</dbReference>
<evidence type="ECO:0000256" key="5">
    <source>
        <dbReference type="SAM" id="MobiDB-lite"/>
    </source>
</evidence>
<reference evidence="8 9" key="1">
    <citation type="submission" date="2023-07" db="EMBL/GenBank/DDBJ databases">
        <title>Sorghum-associated microbial communities from plants grown in Nebraska, USA.</title>
        <authorList>
            <person name="Schachtman D."/>
        </authorList>
    </citation>
    <scope>NUCLEOTIDE SEQUENCE [LARGE SCALE GENOMIC DNA]</scope>
    <source>
        <strain evidence="8 9">BE313</strain>
    </source>
</reference>
<keyword evidence="3 4" id="KW-0408">Iron</keyword>